<reference evidence="5 6" key="1">
    <citation type="submission" date="2014-04" db="EMBL/GenBank/DDBJ databases">
        <authorList>
            <person name="Sears C."/>
            <person name="Carroll K."/>
            <person name="Sack B.R."/>
            <person name="Qadri F."/>
            <person name="Myers L.L."/>
            <person name="Chung G.-T."/>
            <person name="Escheverria P."/>
            <person name="Fraser C.M."/>
            <person name="Sadzewicz L."/>
            <person name="Shefchek K.A."/>
            <person name="Tallon L."/>
            <person name="Das S.P."/>
            <person name="Daugherty S."/>
            <person name="Mongodin E.F."/>
        </authorList>
    </citation>
    <scope>NUCLEOTIDE SEQUENCE [LARGE SCALE GENOMIC DNA]</scope>
    <source>
        <strain evidence="5 6">3978 T3 ii</strain>
    </source>
</reference>
<dbReference type="InterPro" id="IPR015424">
    <property type="entry name" value="PyrdxlP-dep_Trfase"/>
</dbReference>
<dbReference type="Gene3D" id="3.90.1150.10">
    <property type="entry name" value="Aspartate Aminotransferase, domain 1"/>
    <property type="match status" value="1"/>
</dbReference>
<evidence type="ECO:0000313" key="5">
    <source>
        <dbReference type="EMBL" id="KDS50411.1"/>
    </source>
</evidence>
<dbReference type="Gene3D" id="3.40.640.10">
    <property type="entry name" value="Type I PLP-dependent aspartate aminotransferase-like (Major domain)"/>
    <property type="match status" value="1"/>
</dbReference>
<keyword evidence="5" id="KW-0808">Transferase</keyword>
<dbReference type="EMBL" id="JNHN01000174">
    <property type="protein sequence ID" value="KDS50411.1"/>
    <property type="molecule type" value="Genomic_DNA"/>
</dbReference>
<keyword evidence="5" id="KW-0032">Aminotransferase</keyword>
<comment type="similarity">
    <text evidence="1 4">Belongs to the DegT/DnrJ/EryC1 family.</text>
</comment>
<evidence type="ECO:0000256" key="2">
    <source>
        <dbReference type="PIRSR" id="PIRSR000390-1"/>
    </source>
</evidence>
<feature type="active site" description="Proton acceptor" evidence="2">
    <location>
        <position position="192"/>
    </location>
</feature>
<evidence type="ECO:0000313" key="6">
    <source>
        <dbReference type="Proteomes" id="UP000028013"/>
    </source>
</evidence>
<name>A0A078S151_BACUN</name>
<evidence type="ECO:0000256" key="4">
    <source>
        <dbReference type="RuleBase" id="RU004508"/>
    </source>
</evidence>
<dbReference type="CDD" id="cd00616">
    <property type="entry name" value="AHBA_syn"/>
    <property type="match status" value="1"/>
</dbReference>
<proteinExistence type="inferred from homology"/>
<dbReference type="PANTHER" id="PTHR30244">
    <property type="entry name" value="TRANSAMINASE"/>
    <property type="match status" value="1"/>
</dbReference>
<accession>A0A078S151</accession>
<gene>
    <name evidence="5" type="ORF">M094_1336</name>
</gene>
<dbReference type="PATRIC" id="fig|1339349.3.peg.2510"/>
<dbReference type="RefSeq" id="WP_008664824.1">
    <property type="nucleotide sequence ID" value="NZ_JNHN01000174.1"/>
</dbReference>
<dbReference type="GO" id="GO:0030170">
    <property type="term" value="F:pyridoxal phosphate binding"/>
    <property type="evidence" value="ECO:0007669"/>
    <property type="project" value="TreeGrafter"/>
</dbReference>
<dbReference type="GO" id="GO:0000271">
    <property type="term" value="P:polysaccharide biosynthetic process"/>
    <property type="evidence" value="ECO:0007669"/>
    <property type="project" value="TreeGrafter"/>
</dbReference>
<comment type="caution">
    <text evidence="5">The sequence shown here is derived from an EMBL/GenBank/DDBJ whole genome shotgun (WGS) entry which is preliminary data.</text>
</comment>
<dbReference type="InterPro" id="IPR015422">
    <property type="entry name" value="PyrdxlP-dep_Trfase_small"/>
</dbReference>
<feature type="modified residue" description="N6-(pyridoxal phosphate)lysine" evidence="3">
    <location>
        <position position="192"/>
    </location>
</feature>
<dbReference type="PANTHER" id="PTHR30244:SF34">
    <property type="entry name" value="DTDP-4-AMINO-4,6-DIDEOXYGALACTOSE TRANSAMINASE"/>
    <property type="match status" value="1"/>
</dbReference>
<dbReference type="GO" id="GO:0008483">
    <property type="term" value="F:transaminase activity"/>
    <property type="evidence" value="ECO:0007669"/>
    <property type="project" value="UniProtKB-KW"/>
</dbReference>
<dbReference type="AlphaFoldDB" id="A0A078S151"/>
<protein>
    <submittedName>
        <fullName evidence="5">DegT/DnrJ/EryC1/StrS aminotransferase family protein</fullName>
    </submittedName>
</protein>
<keyword evidence="3 4" id="KW-0663">Pyridoxal phosphate</keyword>
<evidence type="ECO:0000256" key="3">
    <source>
        <dbReference type="PIRSR" id="PIRSR000390-2"/>
    </source>
</evidence>
<dbReference type="InterPro" id="IPR000653">
    <property type="entry name" value="DegT/StrS_aminotransferase"/>
</dbReference>
<evidence type="ECO:0000256" key="1">
    <source>
        <dbReference type="ARBA" id="ARBA00037999"/>
    </source>
</evidence>
<dbReference type="PIRSF" id="PIRSF000390">
    <property type="entry name" value="PLP_StrS"/>
    <property type="match status" value="1"/>
</dbReference>
<organism evidence="5 6">
    <name type="scientific">Bacteroides uniformis str. 3978 T3 ii</name>
    <dbReference type="NCBI Taxonomy" id="1339349"/>
    <lineage>
        <taxon>Bacteria</taxon>
        <taxon>Pseudomonadati</taxon>
        <taxon>Bacteroidota</taxon>
        <taxon>Bacteroidia</taxon>
        <taxon>Bacteroidales</taxon>
        <taxon>Bacteroidaceae</taxon>
        <taxon>Bacteroides</taxon>
    </lineage>
</organism>
<sequence length="413" mass="45579">MDKRIYLCLAHMSGKEIGFIQEAFDTNWVVPLGPNVNAFEQDLECFVGQDKKVVALSAGTAAVHLALLACGVGQGDEVIVQSFTFCASSHPVTYLGATPVFVDSEADTWNMDPVLLEQTIRERINKTGRKPKAIVPVALYGMPYRIDQIMSVADKYGIPVIEDAAEGFGSKFDGQVLGTFGKYGVLSFNGNKMITTSGGGALICPDEEYKREIMFYATQARESYPYYQHERIGYNYRMSNICAGIGRGQMTVVDEHIAHHKHLCGLYRKLLADVEGITLHENPSGRYDSNYWLNTVLLDGNLHVRGEEDAYRETVKGAVGGAAGVTHESVSAHTSCEPNRNVEAMRVCLDRAGIESRPLWKPMHLQPVYSANPAYVNGVSEGLFKRGLCLPSGPYVTDEDVRYIVNEMKESIL</sequence>
<dbReference type="SUPFAM" id="SSF53383">
    <property type="entry name" value="PLP-dependent transferases"/>
    <property type="match status" value="1"/>
</dbReference>
<dbReference type="Pfam" id="PF01041">
    <property type="entry name" value="DegT_DnrJ_EryC1"/>
    <property type="match status" value="2"/>
</dbReference>
<dbReference type="Proteomes" id="UP000028013">
    <property type="component" value="Unassembled WGS sequence"/>
</dbReference>
<dbReference type="InterPro" id="IPR015421">
    <property type="entry name" value="PyrdxlP-dep_Trfase_major"/>
</dbReference>